<keyword evidence="2" id="KW-1185">Reference proteome</keyword>
<name>A0AA40LV87_CNENI</name>
<reference evidence="1" key="1">
    <citation type="submission" date="2023-06" db="EMBL/GenBank/DDBJ databases">
        <title>Reference genome for the Northern bat (Eptesicus nilssonii), a most northern bat species.</title>
        <authorList>
            <person name="Laine V.N."/>
            <person name="Pulliainen A.T."/>
            <person name="Lilley T.M."/>
        </authorList>
    </citation>
    <scope>NUCLEOTIDE SEQUENCE</scope>
    <source>
        <strain evidence="1">BLF_Eptnil</strain>
        <tissue evidence="1">Kidney</tissue>
    </source>
</reference>
<comment type="caution">
    <text evidence="1">The sequence shown here is derived from an EMBL/GenBank/DDBJ whole genome shotgun (WGS) entry which is preliminary data.</text>
</comment>
<dbReference type="PANTHER" id="PTHR10093">
    <property type="entry name" value="IRON-SULFUR CLUSTER ASSEMBLY ENZYME NIFU HOMOLOG"/>
    <property type="match status" value="1"/>
</dbReference>
<dbReference type="InterPro" id="IPR002871">
    <property type="entry name" value="NIF_FeS_clus_asmbl_NifU_N"/>
</dbReference>
<accession>A0AA40LV87</accession>
<evidence type="ECO:0000313" key="1">
    <source>
        <dbReference type="EMBL" id="KAK1345002.1"/>
    </source>
</evidence>
<evidence type="ECO:0000313" key="2">
    <source>
        <dbReference type="Proteomes" id="UP001177744"/>
    </source>
</evidence>
<gene>
    <name evidence="1" type="ORF">QTO34_013706</name>
</gene>
<dbReference type="GO" id="GO:0005506">
    <property type="term" value="F:iron ion binding"/>
    <property type="evidence" value="ECO:0007669"/>
    <property type="project" value="InterPro"/>
</dbReference>
<dbReference type="GO" id="GO:0051536">
    <property type="term" value="F:iron-sulfur cluster binding"/>
    <property type="evidence" value="ECO:0007669"/>
    <property type="project" value="InterPro"/>
</dbReference>
<dbReference type="GO" id="GO:0016226">
    <property type="term" value="P:iron-sulfur cluster assembly"/>
    <property type="evidence" value="ECO:0007669"/>
    <property type="project" value="InterPro"/>
</dbReference>
<protein>
    <submittedName>
        <fullName evidence="1">Uncharacterized protein</fullName>
    </submittedName>
</protein>
<organism evidence="1 2">
    <name type="scientific">Cnephaeus nilssonii</name>
    <name type="common">Northern bat</name>
    <name type="synonym">Eptesicus nilssonii</name>
    <dbReference type="NCBI Taxonomy" id="3371016"/>
    <lineage>
        <taxon>Eukaryota</taxon>
        <taxon>Metazoa</taxon>
        <taxon>Chordata</taxon>
        <taxon>Craniata</taxon>
        <taxon>Vertebrata</taxon>
        <taxon>Euteleostomi</taxon>
        <taxon>Mammalia</taxon>
        <taxon>Eutheria</taxon>
        <taxon>Laurasiatheria</taxon>
        <taxon>Chiroptera</taxon>
        <taxon>Yangochiroptera</taxon>
        <taxon>Vespertilionidae</taxon>
        <taxon>Cnephaeus</taxon>
    </lineage>
</organism>
<dbReference type="Proteomes" id="UP001177744">
    <property type="component" value="Unassembled WGS sequence"/>
</dbReference>
<dbReference type="EMBL" id="JAULJE010000003">
    <property type="protein sequence ID" value="KAK1345002.1"/>
    <property type="molecule type" value="Genomic_DNA"/>
</dbReference>
<proteinExistence type="predicted"/>
<dbReference type="AlphaFoldDB" id="A0AA40LV87"/>
<sequence>MLNAGAALQCAPIAGASLNQESGSRLVSAATVAGASPTSAAALRSDKLSACSEECSAGPQDGCGWVGLVEVAHGPCCSGDHAPSPGAVTQAWIYHKKVVVHYENPRNVGSLGKTSKNVGTGPSRFGSVARALAYRLKDTSKDLYLSPVKLHCSMLAEGVITAAQADYKLKQDPKKREAKKRALGKASNRILQLLAHLPFVHPISAVTNWWSTDHWWFMRSERLATVGLRKPLEQGLPISGTLMAHEVRNMSFQKTFQTKPGLRGKPWSRPWSPVCQQPRSCRCCSHALMVRSDWGWRQQQV</sequence>